<dbReference type="EMBL" id="JABANE010000243">
    <property type="protein sequence ID" value="NME72917.1"/>
    <property type="molecule type" value="Genomic_DNA"/>
</dbReference>
<dbReference type="Proteomes" id="UP000576082">
    <property type="component" value="Unassembled WGS sequence"/>
</dbReference>
<dbReference type="Pfam" id="PF12838">
    <property type="entry name" value="Fer4_7"/>
    <property type="match status" value="1"/>
</dbReference>
<dbReference type="PROSITE" id="PS51379">
    <property type="entry name" value="4FE4S_FER_2"/>
    <property type="match status" value="1"/>
</dbReference>
<evidence type="ECO:0000256" key="2">
    <source>
        <dbReference type="ARBA" id="ARBA00023004"/>
    </source>
</evidence>
<proteinExistence type="predicted"/>
<dbReference type="InterPro" id="IPR017896">
    <property type="entry name" value="4Fe4S_Fe-S-bd"/>
</dbReference>
<keyword evidence="1" id="KW-0479">Metal-binding</keyword>
<keyword evidence="2" id="KW-0408">Iron</keyword>
<protein>
    <submittedName>
        <fullName evidence="5">[Fe-S]-binding protein</fullName>
    </submittedName>
</protein>
<organism evidence="5 6">
    <name type="scientific">Flammeovirga aprica JL-4</name>
    <dbReference type="NCBI Taxonomy" id="694437"/>
    <lineage>
        <taxon>Bacteria</taxon>
        <taxon>Pseudomonadati</taxon>
        <taxon>Bacteroidota</taxon>
        <taxon>Cytophagia</taxon>
        <taxon>Cytophagales</taxon>
        <taxon>Flammeovirgaceae</taxon>
        <taxon>Flammeovirga</taxon>
    </lineage>
</organism>
<evidence type="ECO:0000313" key="5">
    <source>
        <dbReference type="EMBL" id="NME72917.1"/>
    </source>
</evidence>
<gene>
    <name evidence="5" type="ORF">HHU12_33475</name>
</gene>
<dbReference type="AlphaFoldDB" id="A0A7X9S209"/>
<dbReference type="PROSITE" id="PS00198">
    <property type="entry name" value="4FE4S_FER_1"/>
    <property type="match status" value="1"/>
</dbReference>
<dbReference type="SUPFAM" id="SSF54862">
    <property type="entry name" value="4Fe-4S ferredoxins"/>
    <property type="match status" value="1"/>
</dbReference>
<dbReference type="PANTHER" id="PTHR42827">
    <property type="entry name" value="IRON-SULFUR CLUSTER-BINDING PROTEIN-RELATED"/>
    <property type="match status" value="1"/>
</dbReference>
<accession>A0A7X9S209</accession>
<evidence type="ECO:0000256" key="3">
    <source>
        <dbReference type="ARBA" id="ARBA00023014"/>
    </source>
</evidence>
<reference evidence="5 6" key="1">
    <citation type="submission" date="2020-04" db="EMBL/GenBank/DDBJ databases">
        <title>Flammeovirga sp. SR4, a novel species isolated from seawater.</title>
        <authorList>
            <person name="Wang X."/>
        </authorList>
    </citation>
    <scope>NUCLEOTIDE SEQUENCE [LARGE SCALE GENOMIC DNA]</scope>
    <source>
        <strain evidence="5 6">ATCC 23126</strain>
    </source>
</reference>
<dbReference type="GO" id="GO:0051536">
    <property type="term" value="F:iron-sulfur cluster binding"/>
    <property type="evidence" value="ECO:0007669"/>
    <property type="project" value="UniProtKB-KW"/>
</dbReference>
<dbReference type="RefSeq" id="WP_169661072.1">
    <property type="nucleotide sequence ID" value="NZ_JABANE010000243.1"/>
</dbReference>
<dbReference type="GO" id="GO:0046872">
    <property type="term" value="F:metal ion binding"/>
    <property type="evidence" value="ECO:0007669"/>
    <property type="project" value="UniProtKB-KW"/>
</dbReference>
<name>A0A7X9S209_9BACT</name>
<comment type="caution">
    <text evidence="5">The sequence shown here is derived from an EMBL/GenBank/DDBJ whole genome shotgun (WGS) entry which is preliminary data.</text>
</comment>
<evidence type="ECO:0000256" key="1">
    <source>
        <dbReference type="ARBA" id="ARBA00022723"/>
    </source>
</evidence>
<dbReference type="InterPro" id="IPR017900">
    <property type="entry name" value="4Fe4S_Fe_S_CS"/>
</dbReference>
<dbReference type="Gene3D" id="3.30.70.20">
    <property type="match status" value="1"/>
</dbReference>
<dbReference type="PANTHER" id="PTHR42827:SF1">
    <property type="entry name" value="IRON-SULFUR CLUSTER-BINDING PROTEIN"/>
    <property type="match status" value="1"/>
</dbReference>
<keyword evidence="3" id="KW-0411">Iron-sulfur</keyword>
<evidence type="ECO:0000259" key="4">
    <source>
        <dbReference type="PROSITE" id="PS51379"/>
    </source>
</evidence>
<sequence>MKLYKIFRRPPSFISVSTWIKKEDQTIKSGPDARLPIIVPILEMQYGTITEKLKMIGPLFDMFKSIMINMRKSAKSIIFNPKLGKRQITEEHLKELKNKANELGISTIGFTKVNANHIFKDFEILYDNAIILTMEMNKGLMAKGPGQENMNEIMRTYDGLGIAVNEIADFLREKGYNCHASPAFGGDINTVPAAQDAGLGFVGNNGILISPEYGPCMRLAAVFVDIENLPFPENNEHGWIADFCNSCNKCIKKCPAQAIYKTPHYNENGGRVYIDPVKCAEPFSRGCSLCVSSCVFTGGHYDKIKRGYEMKMSKVDEISTGTEEKG</sequence>
<feature type="domain" description="4Fe-4S ferredoxin-type" evidence="4">
    <location>
        <begin position="235"/>
        <end position="264"/>
    </location>
</feature>
<evidence type="ECO:0000313" key="6">
    <source>
        <dbReference type="Proteomes" id="UP000576082"/>
    </source>
</evidence>
<keyword evidence="6" id="KW-1185">Reference proteome</keyword>